<dbReference type="GO" id="GO:0008983">
    <property type="term" value="F:protein-glutamate O-methyltransferase activity"/>
    <property type="evidence" value="ECO:0007669"/>
    <property type="project" value="UniProtKB-EC"/>
</dbReference>
<dbReference type="PANTHER" id="PTHR24422:SF19">
    <property type="entry name" value="CHEMOTAXIS PROTEIN METHYLTRANSFERASE"/>
    <property type="match status" value="1"/>
</dbReference>
<reference evidence="9" key="1">
    <citation type="submission" date="2017-11" db="EMBL/GenBank/DDBJ databases">
        <authorList>
            <person name="Watanabe M."/>
            <person name="Kojima H."/>
        </authorList>
    </citation>
    <scope>NUCLEOTIDE SEQUENCE [LARGE SCALE GENOMIC DNA]</scope>
    <source>
        <strain evidence="9">Tokyo 01</strain>
    </source>
</reference>
<organism evidence="8 9">
    <name type="scientific">Desulfonema ishimotonii</name>
    <dbReference type="NCBI Taxonomy" id="45657"/>
    <lineage>
        <taxon>Bacteria</taxon>
        <taxon>Pseudomonadati</taxon>
        <taxon>Thermodesulfobacteriota</taxon>
        <taxon>Desulfobacteria</taxon>
        <taxon>Desulfobacterales</taxon>
        <taxon>Desulfococcaceae</taxon>
        <taxon>Desulfonema</taxon>
    </lineage>
</organism>
<evidence type="ECO:0000259" key="7">
    <source>
        <dbReference type="PROSITE" id="PS50123"/>
    </source>
</evidence>
<sequence length="484" mass="54474">MTALRRFRELVRRRTGISLGEKSPVSLRDEIRRAMSQQGVASPEEYYHLICHNPTEFMALVQVLTIKETYFFREPAPVRLFVERLAPAMLRNRAAGRKIKVLSAGCSTGEEPYSLVMALMEKYGHGIAHTFSVTGADIDTGALAKARQGIYRGQAFRMTSPLLKTRYFSPADANAWQLKKEIRDRVTFRHLNLFDPPYPDDVCGADIIFYRNVSIYFDTEARLTIFRNLSDSLSDGGYMVVSATETLSHNRNILPLIEIDGVFLYHKPVPGSHSGGQPTVSPLRVGENPPEQRPPQTPPSPVNAAPSENRLRKALKMARNKTYADALEVLDALIAEKPDDAGARLLKAGILLNIGQTDATRDICRDVIQANALCSEGHLLLGMADKLENRGEAACRQFRRVLYISPSNWLAHFHMAEIHRESGNLSAAHREYRTVVRLIQNGHFPNHGLTFFPLLFSEARILHLCRHHMKKLSEDPASLKKEER</sequence>
<dbReference type="PANTHER" id="PTHR24422">
    <property type="entry name" value="CHEMOTAXIS PROTEIN METHYLTRANSFERASE"/>
    <property type="match status" value="1"/>
</dbReference>
<dbReference type="PRINTS" id="PR00996">
    <property type="entry name" value="CHERMTFRASE"/>
</dbReference>
<dbReference type="EMBL" id="BEXT01000001">
    <property type="protein sequence ID" value="GBC60120.1"/>
    <property type="molecule type" value="Genomic_DNA"/>
</dbReference>
<dbReference type="InterPro" id="IPR050903">
    <property type="entry name" value="Bact_Chemotaxis_MeTrfase"/>
</dbReference>
<evidence type="ECO:0000256" key="1">
    <source>
        <dbReference type="ARBA" id="ARBA00001541"/>
    </source>
</evidence>
<dbReference type="RefSeq" id="WP_124327571.1">
    <property type="nucleotide sequence ID" value="NZ_BEXT01000001.1"/>
</dbReference>
<gene>
    <name evidence="8" type="ORF">DENIS_1065</name>
</gene>
<dbReference type="InterPro" id="IPR036804">
    <property type="entry name" value="CheR_N_sf"/>
</dbReference>
<proteinExistence type="predicted"/>
<dbReference type="InterPro" id="IPR011990">
    <property type="entry name" value="TPR-like_helical_dom_sf"/>
</dbReference>
<dbReference type="Gene3D" id="1.25.40.10">
    <property type="entry name" value="Tetratricopeptide repeat domain"/>
    <property type="match status" value="1"/>
</dbReference>
<dbReference type="SMART" id="SM00138">
    <property type="entry name" value="MeTrc"/>
    <property type="match status" value="1"/>
</dbReference>
<evidence type="ECO:0000256" key="6">
    <source>
        <dbReference type="SAM" id="MobiDB-lite"/>
    </source>
</evidence>
<feature type="compositionally biased region" description="Pro residues" evidence="6">
    <location>
        <begin position="291"/>
        <end position="301"/>
    </location>
</feature>
<evidence type="ECO:0000256" key="3">
    <source>
        <dbReference type="ARBA" id="ARBA00022603"/>
    </source>
</evidence>
<comment type="catalytic activity">
    <reaction evidence="1">
        <text>L-glutamyl-[protein] + S-adenosyl-L-methionine = [protein]-L-glutamate 5-O-methyl ester + S-adenosyl-L-homocysteine</text>
        <dbReference type="Rhea" id="RHEA:24452"/>
        <dbReference type="Rhea" id="RHEA-COMP:10208"/>
        <dbReference type="Rhea" id="RHEA-COMP:10311"/>
        <dbReference type="ChEBI" id="CHEBI:29973"/>
        <dbReference type="ChEBI" id="CHEBI:57856"/>
        <dbReference type="ChEBI" id="CHEBI:59789"/>
        <dbReference type="ChEBI" id="CHEBI:82795"/>
        <dbReference type="EC" id="2.1.1.80"/>
    </reaction>
</comment>
<dbReference type="EC" id="2.1.1.80" evidence="2"/>
<accession>A0A401FT40</accession>
<dbReference type="InterPro" id="IPR022641">
    <property type="entry name" value="CheR_N"/>
</dbReference>
<keyword evidence="4" id="KW-0808">Transferase</keyword>
<dbReference type="Gene3D" id="1.10.155.10">
    <property type="entry name" value="Chemotaxis receptor methyltransferase CheR, N-terminal domain"/>
    <property type="match status" value="1"/>
</dbReference>
<evidence type="ECO:0000256" key="5">
    <source>
        <dbReference type="ARBA" id="ARBA00022691"/>
    </source>
</evidence>
<dbReference type="PROSITE" id="PS50123">
    <property type="entry name" value="CHER"/>
    <property type="match status" value="1"/>
</dbReference>
<dbReference type="Proteomes" id="UP000288096">
    <property type="component" value="Unassembled WGS sequence"/>
</dbReference>
<dbReference type="InterPro" id="IPR029063">
    <property type="entry name" value="SAM-dependent_MTases_sf"/>
</dbReference>
<evidence type="ECO:0000313" key="8">
    <source>
        <dbReference type="EMBL" id="GBC60120.1"/>
    </source>
</evidence>
<protein>
    <recommendedName>
        <fullName evidence="2">protein-glutamate O-methyltransferase</fullName>
        <ecNumber evidence="2">2.1.1.80</ecNumber>
    </recommendedName>
</protein>
<evidence type="ECO:0000313" key="9">
    <source>
        <dbReference type="Proteomes" id="UP000288096"/>
    </source>
</evidence>
<evidence type="ECO:0000256" key="4">
    <source>
        <dbReference type="ARBA" id="ARBA00022679"/>
    </source>
</evidence>
<keyword evidence="9" id="KW-1185">Reference proteome</keyword>
<dbReference type="AlphaFoldDB" id="A0A401FT40"/>
<feature type="domain" description="CheR-type methyltransferase" evidence="7">
    <location>
        <begin position="1"/>
        <end position="270"/>
    </location>
</feature>
<dbReference type="GO" id="GO:0032259">
    <property type="term" value="P:methylation"/>
    <property type="evidence" value="ECO:0007669"/>
    <property type="project" value="UniProtKB-KW"/>
</dbReference>
<keyword evidence="5" id="KW-0949">S-adenosyl-L-methionine</keyword>
<dbReference type="SUPFAM" id="SSF53335">
    <property type="entry name" value="S-adenosyl-L-methionine-dependent methyltransferases"/>
    <property type="match status" value="1"/>
</dbReference>
<dbReference type="Gene3D" id="3.40.50.150">
    <property type="entry name" value="Vaccinia Virus protein VP39"/>
    <property type="match status" value="1"/>
</dbReference>
<dbReference type="Pfam" id="PF01739">
    <property type="entry name" value="CheR"/>
    <property type="match status" value="1"/>
</dbReference>
<dbReference type="InterPro" id="IPR000780">
    <property type="entry name" value="CheR_MeTrfase"/>
</dbReference>
<name>A0A401FT40_9BACT</name>
<evidence type="ECO:0000256" key="2">
    <source>
        <dbReference type="ARBA" id="ARBA00012534"/>
    </source>
</evidence>
<dbReference type="Pfam" id="PF14559">
    <property type="entry name" value="TPR_19"/>
    <property type="match status" value="1"/>
</dbReference>
<dbReference type="CDD" id="cd02440">
    <property type="entry name" value="AdoMet_MTases"/>
    <property type="match status" value="1"/>
</dbReference>
<reference evidence="9" key="2">
    <citation type="submission" date="2019-01" db="EMBL/GenBank/DDBJ databases">
        <title>Genome sequence of Desulfonema ishimotonii strain Tokyo 01.</title>
        <authorList>
            <person name="Fukui M."/>
        </authorList>
    </citation>
    <scope>NUCLEOTIDE SEQUENCE [LARGE SCALE GENOMIC DNA]</scope>
    <source>
        <strain evidence="9">Tokyo 01</strain>
    </source>
</reference>
<dbReference type="OrthoDB" id="9786165at2"/>
<comment type="caution">
    <text evidence="8">The sequence shown here is derived from an EMBL/GenBank/DDBJ whole genome shotgun (WGS) entry which is preliminary data.</text>
</comment>
<dbReference type="Pfam" id="PF03705">
    <property type="entry name" value="CheR_N"/>
    <property type="match status" value="1"/>
</dbReference>
<keyword evidence="3" id="KW-0489">Methyltransferase</keyword>
<dbReference type="SUPFAM" id="SSF47757">
    <property type="entry name" value="Chemotaxis receptor methyltransferase CheR, N-terminal domain"/>
    <property type="match status" value="1"/>
</dbReference>
<feature type="region of interest" description="Disordered" evidence="6">
    <location>
        <begin position="273"/>
        <end position="307"/>
    </location>
</feature>
<dbReference type="SUPFAM" id="SSF48452">
    <property type="entry name" value="TPR-like"/>
    <property type="match status" value="1"/>
</dbReference>
<dbReference type="InterPro" id="IPR022642">
    <property type="entry name" value="CheR_C"/>
</dbReference>